<dbReference type="Pfam" id="PF00150">
    <property type="entry name" value="Cellulase"/>
    <property type="match status" value="1"/>
</dbReference>
<dbReference type="Gene3D" id="2.60.120.260">
    <property type="entry name" value="Galactose-binding domain-like"/>
    <property type="match status" value="1"/>
</dbReference>
<evidence type="ECO:0000313" key="6">
    <source>
        <dbReference type="Proteomes" id="UP000187074"/>
    </source>
</evidence>
<reference evidence="5 6" key="1">
    <citation type="submission" date="2016-11" db="EMBL/GenBank/DDBJ databases">
        <title>Paenibacillus species isolates.</title>
        <authorList>
            <person name="Beno S.M."/>
        </authorList>
    </citation>
    <scope>NUCLEOTIDE SEQUENCE [LARGE SCALE GENOMIC DNA]</scope>
    <source>
        <strain evidence="5 6">FSL F4-0100</strain>
    </source>
</reference>
<dbReference type="Proteomes" id="UP000187074">
    <property type="component" value="Unassembled WGS sequence"/>
</dbReference>
<evidence type="ECO:0000313" key="5">
    <source>
        <dbReference type="EMBL" id="OME93676.1"/>
    </source>
</evidence>
<dbReference type="Gene3D" id="3.20.20.80">
    <property type="entry name" value="Glycosidases"/>
    <property type="match status" value="1"/>
</dbReference>
<evidence type="ECO:0000259" key="4">
    <source>
        <dbReference type="Pfam" id="PF00150"/>
    </source>
</evidence>
<dbReference type="GO" id="GO:0009251">
    <property type="term" value="P:glucan catabolic process"/>
    <property type="evidence" value="ECO:0007669"/>
    <property type="project" value="TreeGrafter"/>
</dbReference>
<dbReference type="GO" id="GO:0005576">
    <property type="term" value="C:extracellular region"/>
    <property type="evidence" value="ECO:0007669"/>
    <property type="project" value="TreeGrafter"/>
</dbReference>
<proteinExistence type="inferred from homology"/>
<name>A0A1R1B3I4_PAELA</name>
<dbReference type="EMBL" id="MRTF01000003">
    <property type="protein sequence ID" value="OME93676.1"/>
    <property type="molecule type" value="Genomic_DNA"/>
</dbReference>
<sequence length="549" mass="63320">MKDSRDSLVNGFIKADGKRIVNGDGQEILLQGVGLGSWLLPEGYMWKMPEQGDRPRRIEGMVRDLIDEEKAAAFWEAYYELYIAEADIRQIAAEGFNSIRVPINARFMMAEGQQPPFVYHEGHLKLIDRVIDWCRTYSLYVILDLHGAPGGQTGANIDDSERDLPELFTDRLNVERTVALWRMLAERYKDEWIVAGYDLLNEPLPDWFSEYHDRVMPLYKEITAAIREVDKRHMIILEGVHWSTDWSIFDEKFDDNLMLQFHKYWNNPDTESIQKYLDLREEWNVPIFMGEGGENNPQWYTGAFRLFEDHNISWNFWTWKKMNTQNSPFSIRMPEGWEKLTGYLEGGEKPSSAEAEAILGEYLDHLPLAACDAYPNVSRSLLRRLPIQIPAEFYGYRGEGVSYHIEAKASQDIGLRVHDGVPMRMMTGKAEKPSYAPEGGKPWIEDNLVCVQLREGDWLAYDANCASADVFHLDIRGRIPEGTVDLMLQIGDREPELISLSDSGEGQWRIHRVAEAMPIVEGPVDLVFMVNKGRIELDWLEFTEARLNL</sequence>
<protein>
    <submittedName>
        <fullName evidence="5">Glycoside hydrolase</fullName>
    </submittedName>
</protein>
<dbReference type="InterPro" id="IPR050386">
    <property type="entry name" value="Glycosyl_hydrolase_5"/>
</dbReference>
<comment type="caution">
    <text evidence="5">The sequence shown here is derived from an EMBL/GenBank/DDBJ whole genome shotgun (WGS) entry which is preliminary data.</text>
</comment>
<dbReference type="STRING" id="1401.BK123_10500"/>
<dbReference type="AlphaFoldDB" id="A0A1R1B3I4"/>
<evidence type="ECO:0000256" key="1">
    <source>
        <dbReference type="ARBA" id="ARBA00022801"/>
    </source>
</evidence>
<dbReference type="InterPro" id="IPR017853">
    <property type="entry name" value="GH"/>
</dbReference>
<dbReference type="RefSeq" id="WP_076322347.1">
    <property type="nucleotide sequence ID" value="NZ_MRTF01000003.1"/>
</dbReference>
<comment type="similarity">
    <text evidence="3">Belongs to the glycosyl hydrolase 5 (cellulase A) family.</text>
</comment>
<accession>A0A1R1B3I4</accession>
<evidence type="ECO:0000256" key="2">
    <source>
        <dbReference type="ARBA" id="ARBA00023295"/>
    </source>
</evidence>
<dbReference type="GO" id="GO:0008422">
    <property type="term" value="F:beta-glucosidase activity"/>
    <property type="evidence" value="ECO:0007669"/>
    <property type="project" value="TreeGrafter"/>
</dbReference>
<dbReference type="InterPro" id="IPR001547">
    <property type="entry name" value="Glyco_hydro_5"/>
</dbReference>
<keyword evidence="2 3" id="KW-0326">Glycosidase</keyword>
<organism evidence="5 6">
    <name type="scientific">Paenibacillus lautus</name>
    <name type="common">Bacillus lautus</name>
    <dbReference type="NCBI Taxonomy" id="1401"/>
    <lineage>
        <taxon>Bacteria</taxon>
        <taxon>Bacillati</taxon>
        <taxon>Bacillota</taxon>
        <taxon>Bacilli</taxon>
        <taxon>Bacillales</taxon>
        <taxon>Paenibacillaceae</taxon>
        <taxon>Paenibacillus</taxon>
    </lineage>
</organism>
<dbReference type="GO" id="GO:0009986">
    <property type="term" value="C:cell surface"/>
    <property type="evidence" value="ECO:0007669"/>
    <property type="project" value="TreeGrafter"/>
</dbReference>
<dbReference type="PANTHER" id="PTHR31297">
    <property type="entry name" value="GLUCAN ENDO-1,6-BETA-GLUCOSIDASE B"/>
    <property type="match status" value="1"/>
</dbReference>
<keyword evidence="1 3" id="KW-0378">Hydrolase</keyword>
<feature type="domain" description="Glycoside hydrolase family 5" evidence="4">
    <location>
        <begin position="78"/>
        <end position="321"/>
    </location>
</feature>
<evidence type="ECO:0000256" key="3">
    <source>
        <dbReference type="RuleBase" id="RU361153"/>
    </source>
</evidence>
<dbReference type="SUPFAM" id="SSF51445">
    <property type="entry name" value="(Trans)glycosidases"/>
    <property type="match status" value="1"/>
</dbReference>
<gene>
    <name evidence="5" type="ORF">BK123_10500</name>
</gene>
<dbReference type="PANTHER" id="PTHR31297:SF13">
    <property type="entry name" value="PUTATIVE-RELATED"/>
    <property type="match status" value="1"/>
</dbReference>
<dbReference type="OrthoDB" id="9800475at2"/>